<reference evidence="1" key="1">
    <citation type="submission" date="2022-10" db="EMBL/GenBank/DDBJ databases">
        <title>The complete genomes of actinobacterial strains from the NBC collection.</title>
        <authorList>
            <person name="Joergensen T.S."/>
            <person name="Alvarez Arevalo M."/>
            <person name="Sterndorff E.B."/>
            <person name="Faurdal D."/>
            <person name="Vuksanovic O."/>
            <person name="Mourched A.-S."/>
            <person name="Charusanti P."/>
            <person name="Shaw S."/>
            <person name="Blin K."/>
            <person name="Weber T."/>
        </authorList>
    </citation>
    <scope>NUCLEOTIDE SEQUENCE</scope>
    <source>
        <strain evidence="1">NBC_00060</strain>
    </source>
</reference>
<dbReference type="AlphaFoldDB" id="A0AAU2GV41"/>
<name>A0AAU2GV41_9ACTN</name>
<protein>
    <submittedName>
        <fullName evidence="1">Uncharacterized protein</fullName>
    </submittedName>
</protein>
<accession>A0AAU2GV41</accession>
<dbReference type="EMBL" id="CP108253">
    <property type="protein sequence ID" value="WTU38746.1"/>
    <property type="molecule type" value="Genomic_DNA"/>
</dbReference>
<sequence length="149" mass="16532">MGIFDRLTGTRYPDAGVAARSAAEVRAALLAVNGPGVPFAVRNGAPSERADLVAVWRVRELGITVRTRMRLVPAQHEVRAIDEQWDAQTREYSRGQVTGVARDWTIERGADGRLQKTEGARFDFAEMKNPLRGAVLDAGWTWRGVVFRL</sequence>
<proteinExistence type="predicted"/>
<organism evidence="1">
    <name type="scientific">Streptomyces sp. NBC_00060</name>
    <dbReference type="NCBI Taxonomy" id="2975636"/>
    <lineage>
        <taxon>Bacteria</taxon>
        <taxon>Bacillati</taxon>
        <taxon>Actinomycetota</taxon>
        <taxon>Actinomycetes</taxon>
        <taxon>Kitasatosporales</taxon>
        <taxon>Streptomycetaceae</taxon>
        <taxon>Streptomyces</taxon>
    </lineage>
</organism>
<evidence type="ECO:0000313" key="1">
    <source>
        <dbReference type="EMBL" id="WTU38746.1"/>
    </source>
</evidence>
<gene>
    <name evidence="1" type="ORF">OHV25_03775</name>
</gene>